<dbReference type="GO" id="GO:0008270">
    <property type="term" value="F:zinc ion binding"/>
    <property type="evidence" value="ECO:0007669"/>
    <property type="project" value="UniProtKB-KW"/>
</dbReference>
<dbReference type="InterPro" id="IPR029071">
    <property type="entry name" value="Ubiquitin-like_domsf"/>
</dbReference>
<keyword evidence="6 9" id="KW-0378">Hydrolase</keyword>
<evidence type="ECO:0000256" key="8">
    <source>
        <dbReference type="ARBA" id="ARBA00022833"/>
    </source>
</evidence>
<dbReference type="GO" id="GO:0030968">
    <property type="term" value="P:endoplasmic reticulum unfolded protein response"/>
    <property type="evidence" value="ECO:0007669"/>
    <property type="project" value="TreeGrafter"/>
</dbReference>
<dbReference type="Pfam" id="PF02338">
    <property type="entry name" value="OTU"/>
    <property type="match status" value="1"/>
</dbReference>
<dbReference type="SUPFAM" id="SSF54236">
    <property type="entry name" value="Ubiquitin-like"/>
    <property type="match status" value="1"/>
</dbReference>
<dbReference type="CDD" id="cd22745">
    <property type="entry name" value="OTU_OTU1"/>
    <property type="match status" value="1"/>
</dbReference>
<evidence type="ECO:0000313" key="13">
    <source>
        <dbReference type="Proteomes" id="UP001430953"/>
    </source>
</evidence>
<dbReference type="GO" id="GO:0004843">
    <property type="term" value="F:cysteine-type deubiquitinase activity"/>
    <property type="evidence" value="ECO:0007669"/>
    <property type="project" value="UniProtKB-UniRule"/>
</dbReference>
<dbReference type="PROSITE" id="PS50053">
    <property type="entry name" value="UBIQUITIN_2"/>
    <property type="match status" value="1"/>
</dbReference>
<keyword evidence="2" id="KW-0645">Protease</keyword>
<gene>
    <name evidence="12" type="ORF">PUN28_012518</name>
</gene>
<feature type="domain" description="OTU" evidence="11">
    <location>
        <begin position="110"/>
        <end position="221"/>
    </location>
</feature>
<dbReference type="SMART" id="SM00213">
    <property type="entry name" value="UBQ"/>
    <property type="match status" value="1"/>
</dbReference>
<keyword evidence="13" id="KW-1185">Reference proteome</keyword>
<reference evidence="12 13" key="1">
    <citation type="submission" date="2023-03" db="EMBL/GenBank/DDBJ databases">
        <title>High recombination rates correlate with genetic variation in Cardiocondyla obscurior ants.</title>
        <authorList>
            <person name="Errbii M."/>
        </authorList>
    </citation>
    <scope>NUCLEOTIDE SEQUENCE [LARGE SCALE GENOMIC DNA]</scope>
    <source>
        <strain evidence="12">Alpha-2009</strain>
        <tissue evidence="12">Whole body</tissue>
    </source>
</reference>
<evidence type="ECO:0000313" key="12">
    <source>
        <dbReference type="EMBL" id="KAL0113411.1"/>
    </source>
</evidence>
<dbReference type="GO" id="GO:0005634">
    <property type="term" value="C:nucleus"/>
    <property type="evidence" value="ECO:0007669"/>
    <property type="project" value="TreeGrafter"/>
</dbReference>
<sequence length="309" mass="33916">MAGFVLRVKTKSGQKVVCGLTAHDKVSQLKAKLAELTGIPAGGLQVLIGFPPKPVDLDADTTIERVGIVSGDTLIIEEKQIMFNRHEQRLDSGRSHIVDEESFTNAPGVLMRKVVPADNSCLFTSVGYVLNGKVDTSCASFMREIIANAVAADPNEYSEAFLGRPNAEYCEWILKSDAWGGAIELSILSKFYGLEIAVVDSINAIINRFGEDQHYTQRVFLIFDGIHYDPLYLEPLDGGSIQTIFPTEDERVLLEAAQLAKEARLSRQFTDVQKFTLMCTDCKVMLNGQAAAQQHAKDTGHKSFGEIAT</sequence>
<keyword evidence="9" id="KW-0963">Cytoplasm</keyword>
<proteinExistence type="predicted"/>
<keyword evidence="4" id="KW-0863">Zinc-finger</keyword>
<comment type="catalytic activity">
    <reaction evidence="1 9">
        <text>Thiol-dependent hydrolysis of ester, thioester, amide, peptide and isopeptide bonds formed by the C-terminal Gly of ubiquitin (a 76-residue protein attached to proteins as an intracellular targeting signal).</text>
        <dbReference type="EC" id="3.4.19.12"/>
    </reaction>
</comment>
<evidence type="ECO:0000256" key="1">
    <source>
        <dbReference type="ARBA" id="ARBA00000707"/>
    </source>
</evidence>
<dbReference type="EMBL" id="JADYXP020000012">
    <property type="protein sequence ID" value="KAL0113411.1"/>
    <property type="molecule type" value="Genomic_DNA"/>
</dbReference>
<evidence type="ECO:0000256" key="6">
    <source>
        <dbReference type="ARBA" id="ARBA00022801"/>
    </source>
</evidence>
<organism evidence="12 13">
    <name type="scientific">Cardiocondyla obscurior</name>
    <dbReference type="NCBI Taxonomy" id="286306"/>
    <lineage>
        <taxon>Eukaryota</taxon>
        <taxon>Metazoa</taxon>
        <taxon>Ecdysozoa</taxon>
        <taxon>Arthropoda</taxon>
        <taxon>Hexapoda</taxon>
        <taxon>Insecta</taxon>
        <taxon>Pterygota</taxon>
        <taxon>Neoptera</taxon>
        <taxon>Endopterygota</taxon>
        <taxon>Hymenoptera</taxon>
        <taxon>Apocrita</taxon>
        <taxon>Aculeata</taxon>
        <taxon>Formicoidea</taxon>
        <taxon>Formicidae</taxon>
        <taxon>Myrmicinae</taxon>
        <taxon>Cardiocondyla</taxon>
    </lineage>
</organism>
<dbReference type="Pfam" id="PF24560">
    <property type="entry name" value="zf-C2H2_OTU1_C"/>
    <property type="match status" value="1"/>
</dbReference>
<dbReference type="InterPro" id="IPR048857">
    <property type="entry name" value="OTU1_Ubl"/>
</dbReference>
<dbReference type="GO" id="GO:0016579">
    <property type="term" value="P:protein deubiquitination"/>
    <property type="evidence" value="ECO:0007669"/>
    <property type="project" value="TreeGrafter"/>
</dbReference>
<evidence type="ECO:0000256" key="4">
    <source>
        <dbReference type="ARBA" id="ARBA00022771"/>
    </source>
</evidence>
<dbReference type="InterPro" id="IPR003323">
    <property type="entry name" value="OTU_dom"/>
</dbReference>
<dbReference type="Pfam" id="PF21403">
    <property type="entry name" value="OTU1_UBXL"/>
    <property type="match status" value="1"/>
</dbReference>
<dbReference type="FunFam" id="3.10.20.90:FF:000096">
    <property type="entry name" value="Ubiquitin thioesterase OTU1"/>
    <property type="match status" value="1"/>
</dbReference>
<comment type="function">
    <text evidence="9">Hydrolase that can remove conjugated ubiquitin from proteins and may therefore play an important regulatory role at the level of protein turnover by preventing degradation.</text>
</comment>
<dbReference type="InterPro" id="IPR057766">
    <property type="entry name" value="Znf-C2H2_OTU1-like_C"/>
</dbReference>
<comment type="subcellular location">
    <subcellularLocation>
        <location evidence="9">Cytoplasm</location>
    </subcellularLocation>
</comment>
<evidence type="ECO:0000259" key="11">
    <source>
        <dbReference type="PROSITE" id="PS50802"/>
    </source>
</evidence>
<keyword evidence="7 9" id="KW-0788">Thiol protease</keyword>
<dbReference type="CDD" id="cd17059">
    <property type="entry name" value="Ubl_OTU1"/>
    <property type="match status" value="1"/>
</dbReference>
<evidence type="ECO:0000259" key="10">
    <source>
        <dbReference type="PROSITE" id="PS50053"/>
    </source>
</evidence>
<name>A0AAW2FF78_9HYME</name>
<dbReference type="GO" id="GO:0036503">
    <property type="term" value="P:ERAD pathway"/>
    <property type="evidence" value="ECO:0007669"/>
    <property type="project" value="TreeGrafter"/>
</dbReference>
<keyword evidence="3" id="KW-0479">Metal-binding</keyword>
<dbReference type="PANTHER" id="PTHR13312:SF0">
    <property type="entry name" value="UBIQUITIN THIOESTERASE OTU1"/>
    <property type="match status" value="1"/>
</dbReference>
<dbReference type="InterPro" id="IPR000626">
    <property type="entry name" value="Ubiquitin-like_dom"/>
</dbReference>
<dbReference type="EC" id="3.4.19.12" evidence="9"/>
<dbReference type="AlphaFoldDB" id="A0AAW2FF78"/>
<evidence type="ECO:0000256" key="5">
    <source>
        <dbReference type="ARBA" id="ARBA00022786"/>
    </source>
</evidence>
<dbReference type="InterPro" id="IPR038765">
    <property type="entry name" value="Papain-like_cys_pep_sf"/>
</dbReference>
<dbReference type="PROSITE" id="PS50802">
    <property type="entry name" value="OTU"/>
    <property type="match status" value="1"/>
</dbReference>
<dbReference type="PANTHER" id="PTHR13312">
    <property type="entry name" value="HIV-INDUCED PROTEIN-7-LIKE PROTEASE"/>
    <property type="match status" value="1"/>
</dbReference>
<dbReference type="Gene3D" id="3.90.70.80">
    <property type="match status" value="1"/>
</dbReference>
<dbReference type="Proteomes" id="UP001430953">
    <property type="component" value="Unassembled WGS sequence"/>
</dbReference>
<evidence type="ECO:0000256" key="3">
    <source>
        <dbReference type="ARBA" id="ARBA00022723"/>
    </source>
</evidence>
<comment type="caution">
    <text evidence="12">The sequence shown here is derived from an EMBL/GenBank/DDBJ whole genome shotgun (WGS) entry which is preliminary data.</text>
</comment>
<evidence type="ECO:0000256" key="2">
    <source>
        <dbReference type="ARBA" id="ARBA00022670"/>
    </source>
</evidence>
<dbReference type="Gene3D" id="3.10.20.90">
    <property type="entry name" value="Phosphatidylinositol 3-kinase Catalytic Subunit, Chain A, domain 1"/>
    <property type="match status" value="1"/>
</dbReference>
<accession>A0AAW2FF78</accession>
<evidence type="ECO:0000256" key="7">
    <source>
        <dbReference type="ARBA" id="ARBA00022807"/>
    </source>
</evidence>
<protein>
    <recommendedName>
        <fullName evidence="9">Ubiquitin thioesterase OTU</fullName>
        <ecNumber evidence="9">3.4.19.12</ecNumber>
    </recommendedName>
</protein>
<dbReference type="GO" id="GO:0005829">
    <property type="term" value="C:cytosol"/>
    <property type="evidence" value="ECO:0007669"/>
    <property type="project" value="TreeGrafter"/>
</dbReference>
<dbReference type="SUPFAM" id="SSF54001">
    <property type="entry name" value="Cysteine proteinases"/>
    <property type="match status" value="1"/>
</dbReference>
<feature type="domain" description="Ubiquitin-like" evidence="10">
    <location>
        <begin position="4"/>
        <end position="80"/>
    </location>
</feature>
<keyword evidence="8" id="KW-0862">Zinc</keyword>
<keyword evidence="5 9" id="KW-0833">Ubl conjugation pathway</keyword>
<evidence type="ECO:0000256" key="9">
    <source>
        <dbReference type="RuleBase" id="RU367104"/>
    </source>
</evidence>